<gene>
    <name evidence="2" type="ORF">VE25_19270</name>
</gene>
<feature type="region of interest" description="Disordered" evidence="1">
    <location>
        <begin position="60"/>
        <end position="82"/>
    </location>
</feature>
<evidence type="ECO:0008006" key="4">
    <source>
        <dbReference type="Google" id="ProtNLM"/>
    </source>
</evidence>
<accession>A0A0F5FEA3</accession>
<reference evidence="2 3" key="1">
    <citation type="submission" date="2015-03" db="EMBL/GenBank/DDBJ databases">
        <authorList>
            <person name="Hassan Y.I."/>
            <person name="Lepp D."/>
            <person name="Li X.-Z."/>
            <person name="Zhou T."/>
        </authorList>
    </citation>
    <scope>NUCLEOTIDE SEQUENCE [LARGE SCALE GENOMIC DNA]</scope>
    <source>
        <strain evidence="2 3">BD-c194</strain>
    </source>
</reference>
<evidence type="ECO:0000256" key="1">
    <source>
        <dbReference type="SAM" id="MobiDB-lite"/>
    </source>
</evidence>
<dbReference type="OrthoDB" id="7997694at2"/>
<proteinExistence type="predicted"/>
<protein>
    <recommendedName>
        <fullName evidence="4">Conjugal transfer protein TraC</fullName>
    </recommendedName>
</protein>
<dbReference type="Pfam" id="PF07820">
    <property type="entry name" value="TraC"/>
    <property type="match status" value="1"/>
</dbReference>
<name>A0A0F5FEA3_9HYPH</name>
<evidence type="ECO:0000313" key="2">
    <source>
        <dbReference type="EMBL" id="KKB07176.1"/>
    </source>
</evidence>
<dbReference type="EMBL" id="JZEX01000173">
    <property type="protein sequence ID" value="KKB07176.1"/>
    <property type="molecule type" value="Genomic_DNA"/>
</dbReference>
<dbReference type="AlphaFoldDB" id="A0A0F5FEA3"/>
<dbReference type="Proteomes" id="UP000033632">
    <property type="component" value="Unassembled WGS sequence"/>
</dbReference>
<organism evidence="2 3">
    <name type="scientific">Devosia geojensis</name>
    <dbReference type="NCBI Taxonomy" id="443610"/>
    <lineage>
        <taxon>Bacteria</taxon>
        <taxon>Pseudomonadati</taxon>
        <taxon>Pseudomonadota</taxon>
        <taxon>Alphaproteobacteria</taxon>
        <taxon>Hyphomicrobiales</taxon>
        <taxon>Devosiaceae</taxon>
        <taxon>Devosia</taxon>
    </lineage>
</organism>
<evidence type="ECO:0000313" key="3">
    <source>
        <dbReference type="Proteomes" id="UP000033632"/>
    </source>
</evidence>
<comment type="caution">
    <text evidence="2">The sequence shown here is derived from an EMBL/GenBank/DDBJ whole genome shotgun (WGS) entry which is preliminary data.</text>
</comment>
<keyword evidence="3" id="KW-1185">Reference proteome</keyword>
<dbReference type="PATRIC" id="fig|443610.3.peg.2171"/>
<dbReference type="STRING" id="443610.VE25_19270"/>
<sequence>MRRPSSRIREEIERLQEQLKLAEAKEAERIGRLALKAGLGDVNASDTELITGFEEMAKRFQTGTKQKAPGPAARSQADASDA</sequence>
<dbReference type="RefSeq" id="WP_046110294.1">
    <property type="nucleotide sequence ID" value="NZ_JZEX01000173.1"/>
</dbReference>
<dbReference type="InterPro" id="IPR012930">
    <property type="entry name" value="TraC"/>
</dbReference>